<dbReference type="RefSeq" id="WP_170150367.1">
    <property type="nucleotide sequence ID" value="NZ_RBIM01000003.1"/>
</dbReference>
<sequence length="242" mass="26840">MTRTVAVIQARTGSNRLPGKILETLHDDVSLLAYQCRHLRQIDGVDELVIATTTNPDDDAVVTLAEGEGIRVFRGSEEDVLSRFLLVADQTLAKTLVRITSDSPFRDPAVIARCVAEHNAQGAEYTRPSAGHLPKGLRAEVVETAVLRQLDAAAGTTARDREHVTVFIRDHLDRFRCHNVDFPEPLHRPDFDVSVDTIDDLALVRALYAALSERDWPVDTAHLCRLHDETHVLKSILTDLAS</sequence>
<proteinExistence type="predicted"/>
<dbReference type="GO" id="GO:0005829">
    <property type="term" value="C:cytosol"/>
    <property type="evidence" value="ECO:0007669"/>
    <property type="project" value="TreeGrafter"/>
</dbReference>
<comment type="caution">
    <text evidence="1">The sequence shown here is derived from an EMBL/GenBank/DDBJ whole genome shotgun (WGS) entry which is preliminary data.</text>
</comment>
<gene>
    <name evidence="1" type="ORF">C7435_1376</name>
</gene>
<dbReference type="PANTHER" id="PTHR42866:SF1">
    <property type="entry name" value="SPORE COAT POLYSACCHARIDE BIOSYNTHESIS PROTEIN SPSF"/>
    <property type="match status" value="1"/>
</dbReference>
<dbReference type="PANTHER" id="PTHR42866">
    <property type="entry name" value="3-DEOXY-MANNO-OCTULOSONATE CYTIDYLYLTRANSFERASE"/>
    <property type="match status" value="1"/>
</dbReference>
<protein>
    <submittedName>
        <fullName evidence="1">Spore coat polysaccharide biosynthesis protein SpsF</fullName>
    </submittedName>
</protein>
<dbReference type="Gene3D" id="3.90.550.10">
    <property type="entry name" value="Spore Coat Polysaccharide Biosynthesis Protein SpsA, Chain A"/>
    <property type="match status" value="1"/>
</dbReference>
<accession>A0A495DF71</accession>
<dbReference type="EMBL" id="RBIM01000003">
    <property type="protein sequence ID" value="RKR00176.1"/>
    <property type="molecule type" value="Genomic_DNA"/>
</dbReference>
<reference evidence="1 2" key="1">
    <citation type="submission" date="2018-10" db="EMBL/GenBank/DDBJ databases">
        <title>Genomic Encyclopedia of Type Strains, Phase IV (KMG-IV): sequencing the most valuable type-strain genomes for metagenomic binning, comparative biology and taxonomic classification.</title>
        <authorList>
            <person name="Goeker M."/>
        </authorList>
    </citation>
    <scope>NUCLEOTIDE SEQUENCE [LARGE SCALE GENOMIC DNA]</scope>
    <source>
        <strain evidence="1 2">DSM 4734</strain>
    </source>
</reference>
<dbReference type="InterPro" id="IPR029044">
    <property type="entry name" value="Nucleotide-diphossugar_trans"/>
</dbReference>
<organism evidence="1 2">
    <name type="scientific">Maricaulis maris</name>
    <dbReference type="NCBI Taxonomy" id="74318"/>
    <lineage>
        <taxon>Bacteria</taxon>
        <taxon>Pseudomonadati</taxon>
        <taxon>Pseudomonadota</taxon>
        <taxon>Alphaproteobacteria</taxon>
        <taxon>Maricaulales</taxon>
        <taxon>Maricaulaceae</taxon>
        <taxon>Maricaulis</taxon>
    </lineage>
</organism>
<dbReference type="Pfam" id="PF02348">
    <property type="entry name" value="CTP_transf_3"/>
    <property type="match status" value="1"/>
</dbReference>
<dbReference type="InterPro" id="IPR003329">
    <property type="entry name" value="Cytidylyl_trans"/>
</dbReference>
<dbReference type="Proteomes" id="UP000273675">
    <property type="component" value="Unassembled WGS sequence"/>
</dbReference>
<dbReference type="SUPFAM" id="SSF53448">
    <property type="entry name" value="Nucleotide-diphospho-sugar transferases"/>
    <property type="match status" value="1"/>
</dbReference>
<evidence type="ECO:0000313" key="1">
    <source>
        <dbReference type="EMBL" id="RKR00176.1"/>
    </source>
</evidence>
<dbReference type="AlphaFoldDB" id="A0A495DF71"/>
<evidence type="ECO:0000313" key="2">
    <source>
        <dbReference type="Proteomes" id="UP000273675"/>
    </source>
</evidence>
<name>A0A495DF71_9PROT</name>